<sequence>MKEKKVFNHVPVFNEGQIDKQVEKQVCFLKAIHPQLGDAHWNEGRVELRPIKRDPDLKEFLRSYGTWHFSEKDTAKLKEFLLKLNGKGVDLYFSGFAFDHSMDVFKKDGKKYEKGKINNENALFTSILPMDFDGISAEEFQAQKQRILELDIETIDIFSGHGFQSFILLSHRVTDKDIYKKFTTLMLAKGFKVDEAVQDPARVLRMPFSFNCKALDPESKYYHSATPQIVATTDVSWTEKRYHVTEVFEKLNSLPDVIKPIEPLTEIDLKTISTLPLTSTKKRAKKEKIKREIEEVKEIKVEALKAVYSMLNFERLPLGIQKMLAGSQEGLRNKVMMFLIPFLRNSLGLNIQTIKEIMVLWGERCSSSLSEQYVLSEVDRIYAKGFKGKFGKYTEELREAYGYLEFDEYTKKNKIIISNTFLDEFSILPDGAVRIYLAMKLAESLDGVKTFNKAEIQKYALISVSTFKRNMKHLVALNFVSKRRACRRKGEDYVYYLNPYFNSIKGFTLLENAVVRLMLNALTDGEIKLYSFLSKIVGEKECWTSQKYLADKIGKKGQSSISKMTDSLQRKGFITKRTEEKEGIKHSTYNLNY</sequence>
<gene>
    <name evidence="2" type="ORF">D3P08_00215</name>
</gene>
<accession>A0A3A1VIC2</accession>
<comment type="caution">
    <text evidence="2">The sequence shown here is derived from an EMBL/GenBank/DDBJ whole genome shotgun (WGS) entry which is preliminary data.</text>
</comment>
<dbReference type="RefSeq" id="WP_119597429.1">
    <property type="nucleotide sequence ID" value="NZ_QXQA01000001.1"/>
</dbReference>
<evidence type="ECO:0000256" key="1">
    <source>
        <dbReference type="SAM" id="Coils"/>
    </source>
</evidence>
<dbReference type="InterPro" id="IPR036388">
    <property type="entry name" value="WH-like_DNA-bd_sf"/>
</dbReference>
<evidence type="ECO:0000313" key="2">
    <source>
        <dbReference type="EMBL" id="RIX60054.1"/>
    </source>
</evidence>
<dbReference type="OrthoDB" id="2080021at2"/>
<keyword evidence="1" id="KW-0175">Coiled coil</keyword>
<feature type="coiled-coil region" evidence="1">
    <location>
        <begin position="279"/>
        <end position="306"/>
    </location>
</feature>
<protein>
    <submittedName>
        <fullName evidence="2">Uncharacterized protein</fullName>
    </submittedName>
</protein>
<evidence type="ECO:0000313" key="3">
    <source>
        <dbReference type="Proteomes" id="UP000266482"/>
    </source>
</evidence>
<keyword evidence="3" id="KW-1185">Reference proteome</keyword>
<dbReference type="EMBL" id="QXQA01000001">
    <property type="protein sequence ID" value="RIX60054.1"/>
    <property type="molecule type" value="Genomic_DNA"/>
</dbReference>
<proteinExistence type="predicted"/>
<name>A0A3A1VIC2_9BACL</name>
<organism evidence="2 3">
    <name type="scientific">Paenibacillus nanensis</name>
    <dbReference type="NCBI Taxonomy" id="393251"/>
    <lineage>
        <taxon>Bacteria</taxon>
        <taxon>Bacillati</taxon>
        <taxon>Bacillota</taxon>
        <taxon>Bacilli</taxon>
        <taxon>Bacillales</taxon>
        <taxon>Paenibacillaceae</taxon>
        <taxon>Paenibacillus</taxon>
    </lineage>
</organism>
<dbReference type="Gene3D" id="1.10.10.10">
    <property type="entry name" value="Winged helix-like DNA-binding domain superfamily/Winged helix DNA-binding domain"/>
    <property type="match status" value="1"/>
</dbReference>
<dbReference type="Proteomes" id="UP000266482">
    <property type="component" value="Unassembled WGS sequence"/>
</dbReference>
<dbReference type="AlphaFoldDB" id="A0A3A1VIC2"/>
<reference evidence="2 3" key="1">
    <citation type="submission" date="2018-09" db="EMBL/GenBank/DDBJ databases">
        <title>Paenibacillus aracenensis nov. sp. isolated from a cave in southern Spain.</title>
        <authorList>
            <person name="Jurado V."/>
            <person name="Gutierrez-Patricio S."/>
            <person name="Gonzalez-Pimentel J.L."/>
            <person name="Miller A.Z."/>
            <person name="Laiz L."/>
            <person name="Saiz-Jimenez C."/>
        </authorList>
    </citation>
    <scope>NUCLEOTIDE SEQUENCE [LARGE SCALE GENOMIC DNA]</scope>
    <source>
        <strain evidence="2 3">DSM 22867</strain>
    </source>
</reference>